<dbReference type="PANTHER" id="PTHR13180">
    <property type="entry name" value="SMALL MEMBRANE PROTEIN-RELATED"/>
    <property type="match status" value="1"/>
</dbReference>
<evidence type="ECO:0000256" key="3">
    <source>
        <dbReference type="ARBA" id="ARBA00022692"/>
    </source>
</evidence>
<gene>
    <name evidence="7" type="ORF">NMOB1V02_LOCUS9163</name>
</gene>
<dbReference type="EMBL" id="OA884974">
    <property type="protein sequence ID" value="CAD7281519.1"/>
    <property type="molecule type" value="Genomic_DNA"/>
</dbReference>
<keyword evidence="4 6" id="KW-1133">Transmembrane helix</keyword>
<comment type="similarity">
    <text evidence="2">Belongs to the UPF0220 family.</text>
</comment>
<keyword evidence="3 6" id="KW-0812">Transmembrane</keyword>
<feature type="transmembrane region" description="Helical" evidence="6">
    <location>
        <begin position="81"/>
        <end position="103"/>
    </location>
</feature>
<evidence type="ECO:0000313" key="7">
    <source>
        <dbReference type="EMBL" id="CAD7281519.1"/>
    </source>
</evidence>
<evidence type="ECO:0000256" key="6">
    <source>
        <dbReference type="SAM" id="Phobius"/>
    </source>
</evidence>
<evidence type="ECO:0000256" key="5">
    <source>
        <dbReference type="ARBA" id="ARBA00023136"/>
    </source>
</evidence>
<dbReference type="GO" id="GO:0016020">
    <property type="term" value="C:membrane"/>
    <property type="evidence" value="ECO:0007669"/>
    <property type="project" value="UniProtKB-SubCell"/>
</dbReference>
<name>A0A7R9BW03_9CRUS</name>
<dbReference type="AlphaFoldDB" id="A0A7R9BW03"/>
<reference evidence="7" key="1">
    <citation type="submission" date="2020-11" db="EMBL/GenBank/DDBJ databases">
        <authorList>
            <person name="Tran Van P."/>
        </authorList>
    </citation>
    <scope>NUCLEOTIDE SEQUENCE</scope>
</reference>
<evidence type="ECO:0000256" key="1">
    <source>
        <dbReference type="ARBA" id="ARBA00004141"/>
    </source>
</evidence>
<sequence length="220" mass="25140">MDFPLIVLLAYAQLYCFASVYLLAVNNIGFLLELIKSDEIISRGKIFLPKDIIQDLIMGLMRKSELWERLNLQDEIGRQNCVIVVICGILFFSAWWLVIDTIAVYPKETDFDHRLHIVTFLSSLSMLMVNLVSNDDVHEATSVHSRLTRNALRLFLLASLVLGFGAMSATTFFVVQYYILEARKPSWPGVAFGLENVFILASSLMYRFGRREDPWDGVFS</sequence>
<keyword evidence="5 6" id="KW-0472">Membrane</keyword>
<evidence type="ECO:0000256" key="2">
    <source>
        <dbReference type="ARBA" id="ARBA00005335"/>
    </source>
</evidence>
<comment type="subcellular location">
    <subcellularLocation>
        <location evidence="1">Membrane</location>
        <topology evidence="1">Multi-pass membrane protein</topology>
    </subcellularLocation>
</comment>
<proteinExistence type="inferred from homology"/>
<accession>A0A7R9BW03</accession>
<evidence type="ECO:0000313" key="8">
    <source>
        <dbReference type="Proteomes" id="UP000678499"/>
    </source>
</evidence>
<organism evidence="7">
    <name type="scientific">Notodromas monacha</name>
    <dbReference type="NCBI Taxonomy" id="399045"/>
    <lineage>
        <taxon>Eukaryota</taxon>
        <taxon>Metazoa</taxon>
        <taxon>Ecdysozoa</taxon>
        <taxon>Arthropoda</taxon>
        <taxon>Crustacea</taxon>
        <taxon>Oligostraca</taxon>
        <taxon>Ostracoda</taxon>
        <taxon>Podocopa</taxon>
        <taxon>Podocopida</taxon>
        <taxon>Cypridocopina</taxon>
        <taxon>Cypridoidea</taxon>
        <taxon>Cyprididae</taxon>
        <taxon>Notodromas</taxon>
    </lineage>
</organism>
<feature type="transmembrane region" description="Helical" evidence="6">
    <location>
        <begin position="186"/>
        <end position="206"/>
    </location>
</feature>
<dbReference type="OrthoDB" id="268928at2759"/>
<feature type="transmembrane region" description="Helical" evidence="6">
    <location>
        <begin position="12"/>
        <end position="35"/>
    </location>
</feature>
<dbReference type="Pfam" id="PF05255">
    <property type="entry name" value="UPF0220"/>
    <property type="match status" value="1"/>
</dbReference>
<dbReference type="Proteomes" id="UP000678499">
    <property type="component" value="Unassembled WGS sequence"/>
</dbReference>
<dbReference type="InterPro" id="IPR007919">
    <property type="entry name" value="UPF0220"/>
</dbReference>
<protein>
    <submittedName>
        <fullName evidence="7">Uncharacterized protein</fullName>
    </submittedName>
</protein>
<keyword evidence="8" id="KW-1185">Reference proteome</keyword>
<dbReference type="EMBL" id="CAJPEX010002937">
    <property type="protein sequence ID" value="CAG0921671.1"/>
    <property type="molecule type" value="Genomic_DNA"/>
</dbReference>
<feature type="transmembrane region" description="Helical" evidence="6">
    <location>
        <begin position="115"/>
        <end position="133"/>
    </location>
</feature>
<feature type="transmembrane region" description="Helical" evidence="6">
    <location>
        <begin position="154"/>
        <end position="180"/>
    </location>
</feature>
<evidence type="ECO:0000256" key="4">
    <source>
        <dbReference type="ARBA" id="ARBA00022989"/>
    </source>
</evidence>